<dbReference type="InterPro" id="IPR050490">
    <property type="entry name" value="Bact_solute-bd_prot1"/>
</dbReference>
<dbReference type="PANTHER" id="PTHR43649:SF12">
    <property type="entry name" value="DIACETYLCHITOBIOSE BINDING PROTEIN DASA"/>
    <property type="match status" value="1"/>
</dbReference>
<evidence type="ECO:0000313" key="2">
    <source>
        <dbReference type="EMBL" id="TET93563.1"/>
    </source>
</evidence>
<feature type="signal peptide" evidence="1">
    <location>
        <begin position="1"/>
        <end position="28"/>
    </location>
</feature>
<dbReference type="PANTHER" id="PTHR43649">
    <property type="entry name" value="ARABINOSE-BINDING PROTEIN-RELATED"/>
    <property type="match status" value="1"/>
</dbReference>
<dbReference type="EMBL" id="SOIJ01000094">
    <property type="protein sequence ID" value="TET93563.1"/>
    <property type="molecule type" value="Genomic_DNA"/>
</dbReference>
<name>A0A523YPW7_UNCAE</name>
<dbReference type="Gene3D" id="3.40.190.10">
    <property type="entry name" value="Periplasmic binding protein-like II"/>
    <property type="match status" value="2"/>
</dbReference>
<sequence length="461" mass="51320">MSKNFLKAVGLTVSLALVISLMSLPAGAAKTGIRVLVFAQGFAWPELFGSTGVDETERLKQFEEKEGVDVRIEWGDETAIRQKVAADFAARTGRYDLVLVGTDGGVQTYGYGGFLEPLDKYLELYPGEYFDPQDVYPQFLDANRVEGVLYALPYYSFGAGIMYRKDIFDKYGLTSPKTTDELYQVLEALKSGLRGEGITDVYPVTMRGAPGEEPTLDVAGFVYAWAGYPAWFEGGAMTPDQIKEKKAMPIFTGDFAPGFGAFVEICQKYGPPGISTHTWVDMMNIYAMGKAAILMPSAINAYAALGVTEDEQVKKYTRFAKSPTGSGGKQIQSFWTFSLGINKDSRHKKEAWKVLTFLMGKESMQAFAERTQWPNVTMKSVLYSDVLIKRYGMEEIKLNEESILEAEPFYFPYIPELNEYMDRVGTATSEAIAKTKPVETVLSGLQTWALETMLRAGYYKK</sequence>
<evidence type="ECO:0000256" key="1">
    <source>
        <dbReference type="SAM" id="SignalP"/>
    </source>
</evidence>
<reference evidence="2 3" key="1">
    <citation type="submission" date="2019-03" db="EMBL/GenBank/DDBJ databases">
        <title>Metabolic potential of uncultured bacteria and archaea associated with petroleum seepage in deep-sea sediments.</title>
        <authorList>
            <person name="Dong X."/>
            <person name="Hubert C."/>
        </authorList>
    </citation>
    <scope>NUCLEOTIDE SEQUENCE [LARGE SCALE GENOMIC DNA]</scope>
    <source>
        <strain evidence="2">E29_bin28</strain>
    </source>
</reference>
<keyword evidence="1" id="KW-0732">Signal</keyword>
<protein>
    <submittedName>
        <fullName evidence="2">Extracellular solute-binding protein</fullName>
    </submittedName>
</protein>
<organism evidence="2 3">
    <name type="scientific">Aerophobetes bacterium</name>
    <dbReference type="NCBI Taxonomy" id="2030807"/>
    <lineage>
        <taxon>Bacteria</taxon>
        <taxon>Candidatus Aerophobota</taxon>
    </lineage>
</organism>
<evidence type="ECO:0000313" key="3">
    <source>
        <dbReference type="Proteomes" id="UP000316925"/>
    </source>
</evidence>
<feature type="chain" id="PRO_5022142266" evidence="1">
    <location>
        <begin position="29"/>
        <end position="461"/>
    </location>
</feature>
<dbReference type="AlphaFoldDB" id="A0A523YPW7"/>
<dbReference type="Proteomes" id="UP000316925">
    <property type="component" value="Unassembled WGS sequence"/>
</dbReference>
<dbReference type="Pfam" id="PF01547">
    <property type="entry name" value="SBP_bac_1"/>
    <property type="match status" value="1"/>
</dbReference>
<dbReference type="SUPFAM" id="SSF53850">
    <property type="entry name" value="Periplasmic binding protein-like II"/>
    <property type="match status" value="1"/>
</dbReference>
<gene>
    <name evidence="2" type="ORF">E3J33_01620</name>
</gene>
<accession>A0A523YPW7</accession>
<comment type="caution">
    <text evidence="2">The sequence shown here is derived from an EMBL/GenBank/DDBJ whole genome shotgun (WGS) entry which is preliminary data.</text>
</comment>
<proteinExistence type="predicted"/>
<dbReference type="InterPro" id="IPR006059">
    <property type="entry name" value="SBP"/>
</dbReference>